<proteinExistence type="inferred from homology"/>
<organism evidence="2 3">
    <name type="scientific">Paenacidovorax monticola</name>
    <dbReference type="NCBI Taxonomy" id="1926868"/>
    <lineage>
        <taxon>Bacteria</taxon>
        <taxon>Pseudomonadati</taxon>
        <taxon>Pseudomonadota</taxon>
        <taxon>Betaproteobacteria</taxon>
        <taxon>Burkholderiales</taxon>
        <taxon>Comamonadaceae</taxon>
        <taxon>Paenacidovorax</taxon>
    </lineage>
</organism>
<dbReference type="InterPro" id="IPR006311">
    <property type="entry name" value="TAT_signal"/>
</dbReference>
<dbReference type="Gene3D" id="3.40.190.150">
    <property type="entry name" value="Bordetella uptake gene, domain 1"/>
    <property type="match status" value="1"/>
</dbReference>
<evidence type="ECO:0000313" key="3">
    <source>
        <dbReference type="Proteomes" id="UP000516057"/>
    </source>
</evidence>
<dbReference type="Proteomes" id="UP000516057">
    <property type="component" value="Chromosome"/>
</dbReference>
<dbReference type="SUPFAM" id="SSF53850">
    <property type="entry name" value="Periplasmic binding protein-like II"/>
    <property type="match status" value="1"/>
</dbReference>
<name>A0A7H0HI25_9BURK</name>
<dbReference type="PANTHER" id="PTHR42928">
    <property type="entry name" value="TRICARBOXYLATE-BINDING PROTEIN"/>
    <property type="match status" value="1"/>
</dbReference>
<dbReference type="PROSITE" id="PS51318">
    <property type="entry name" value="TAT"/>
    <property type="match status" value="1"/>
</dbReference>
<dbReference type="CDD" id="cd07012">
    <property type="entry name" value="PBP2_Bug_TTT"/>
    <property type="match status" value="1"/>
</dbReference>
<keyword evidence="3" id="KW-1185">Reference proteome</keyword>
<dbReference type="InterPro" id="IPR005064">
    <property type="entry name" value="BUG"/>
</dbReference>
<reference evidence="2 3" key="1">
    <citation type="submission" date="2020-08" db="EMBL/GenBank/DDBJ databases">
        <title>Genome sequence of Acidovorax monticola KACC 19171T.</title>
        <authorList>
            <person name="Hyun D.-W."/>
            <person name="Bae J.-W."/>
        </authorList>
    </citation>
    <scope>NUCLEOTIDE SEQUENCE [LARGE SCALE GENOMIC DNA]</scope>
    <source>
        <strain evidence="2 3">KACC 19171</strain>
    </source>
</reference>
<dbReference type="PIRSF" id="PIRSF017082">
    <property type="entry name" value="YflP"/>
    <property type="match status" value="1"/>
</dbReference>
<dbReference type="EMBL" id="CP060790">
    <property type="protein sequence ID" value="QNP60191.1"/>
    <property type="molecule type" value="Genomic_DNA"/>
</dbReference>
<accession>A0A7H0HI25</accession>
<dbReference type="AlphaFoldDB" id="A0A7H0HI25"/>
<dbReference type="Gene3D" id="3.40.190.10">
    <property type="entry name" value="Periplasmic binding protein-like II"/>
    <property type="match status" value="1"/>
</dbReference>
<dbReference type="KEGG" id="amon:H9L24_04635"/>
<dbReference type="PROSITE" id="PS51257">
    <property type="entry name" value="PROKAR_LIPOPROTEIN"/>
    <property type="match status" value="1"/>
</dbReference>
<dbReference type="RefSeq" id="WP_187737172.1">
    <property type="nucleotide sequence ID" value="NZ_CP060790.1"/>
</dbReference>
<evidence type="ECO:0000256" key="1">
    <source>
        <dbReference type="ARBA" id="ARBA00006987"/>
    </source>
</evidence>
<dbReference type="InterPro" id="IPR042100">
    <property type="entry name" value="Bug_dom1"/>
</dbReference>
<sequence>MGTAFHRRDILQGLAALGGCSLLGSALAQPAKAAWPTKPIRLVVPFNAGGATDIIARTVGEALSKRVGQPVVVDNKGGAAGILGTDTVAKAPADGYTLLLSLSTSMLINQFLYTKLPYNPQKDLLMLSQIAAAPVTLVVHPSVPANNIKELLAYVKSHKGKLSYGSWGTGSYAHLAGSYMSKTMEADMAHVAYKGEAPMIQDLIGGQLQLCFSSALNTKPFIDSGRIKAIGVTGRQRMDILPKVPTIYEQGVQDDAYAIFGWVAMGAPAGLPKDIVDQIYGHLREIIKEPKVLERIAGAGFLPLMNSPETFRENYQRDMPVWKALAEAADAKLD</sequence>
<evidence type="ECO:0000313" key="2">
    <source>
        <dbReference type="EMBL" id="QNP60191.1"/>
    </source>
</evidence>
<comment type="similarity">
    <text evidence="1">Belongs to the UPF0065 (bug) family.</text>
</comment>
<gene>
    <name evidence="2" type="ORF">H9L24_04635</name>
</gene>
<dbReference type="PANTHER" id="PTHR42928:SF5">
    <property type="entry name" value="BLR1237 PROTEIN"/>
    <property type="match status" value="1"/>
</dbReference>
<protein>
    <submittedName>
        <fullName evidence="2">Tripartite tricarboxylate transporter substrate binding protein</fullName>
    </submittedName>
</protein>
<dbReference type="Pfam" id="PF03401">
    <property type="entry name" value="TctC"/>
    <property type="match status" value="1"/>
</dbReference>